<evidence type="ECO:0000313" key="12">
    <source>
        <dbReference type="Proteomes" id="UP001501371"/>
    </source>
</evidence>
<organism evidence="11 12">
    <name type="scientific">Streptomyces hebeiensis</name>
    <dbReference type="NCBI Taxonomy" id="229486"/>
    <lineage>
        <taxon>Bacteria</taxon>
        <taxon>Bacillati</taxon>
        <taxon>Actinomycetota</taxon>
        <taxon>Actinomycetes</taxon>
        <taxon>Kitasatosporales</taxon>
        <taxon>Streptomycetaceae</taxon>
        <taxon>Streptomyces</taxon>
    </lineage>
</organism>
<dbReference type="InterPro" id="IPR005528">
    <property type="entry name" value="ChpA-H"/>
</dbReference>
<feature type="chain" id="PRO_5045075373" description="Chaplin domain-containing protein" evidence="9">
    <location>
        <begin position="26"/>
        <end position="108"/>
    </location>
</feature>
<comment type="subcellular location">
    <subcellularLocation>
        <location evidence="1">Secreted</location>
        <location evidence="1">Cell wall</location>
    </subcellularLocation>
</comment>
<evidence type="ECO:0000256" key="4">
    <source>
        <dbReference type="ARBA" id="ARBA00022729"/>
    </source>
</evidence>
<dbReference type="Proteomes" id="UP001501371">
    <property type="component" value="Unassembled WGS sequence"/>
</dbReference>
<evidence type="ECO:0000313" key="11">
    <source>
        <dbReference type="EMBL" id="GAA1187753.1"/>
    </source>
</evidence>
<dbReference type="EMBL" id="BAAAKV010000054">
    <property type="protein sequence ID" value="GAA1187753.1"/>
    <property type="molecule type" value="Genomic_DNA"/>
</dbReference>
<comment type="caution">
    <text evidence="11">The sequence shown here is derived from an EMBL/GenBank/DDBJ whole genome shotgun (WGS) entry which is preliminary data.</text>
</comment>
<dbReference type="PROSITE" id="PS51884">
    <property type="entry name" value="CHAPLIN"/>
    <property type="match status" value="1"/>
</dbReference>
<evidence type="ECO:0000256" key="6">
    <source>
        <dbReference type="ARBA" id="ARBA00023087"/>
    </source>
</evidence>
<dbReference type="Pfam" id="PF03777">
    <property type="entry name" value="ChpA-C"/>
    <property type="match status" value="1"/>
</dbReference>
<keyword evidence="6 7" id="KW-0034">Amyloid</keyword>
<keyword evidence="4 9" id="KW-0732">Signal</keyword>
<evidence type="ECO:0000256" key="9">
    <source>
        <dbReference type="SAM" id="SignalP"/>
    </source>
</evidence>
<dbReference type="RefSeq" id="WP_344281342.1">
    <property type="nucleotide sequence ID" value="NZ_BAAAKV010000054.1"/>
</dbReference>
<proteinExistence type="predicted"/>
<keyword evidence="12" id="KW-1185">Reference proteome</keyword>
<feature type="signal peptide" evidence="9">
    <location>
        <begin position="1"/>
        <end position="25"/>
    </location>
</feature>
<protein>
    <recommendedName>
        <fullName evidence="10">Chaplin domain-containing protein</fullName>
    </recommendedName>
</protein>
<reference evidence="11 12" key="1">
    <citation type="journal article" date="2019" name="Int. J. Syst. Evol. Microbiol.">
        <title>The Global Catalogue of Microorganisms (GCM) 10K type strain sequencing project: providing services to taxonomists for standard genome sequencing and annotation.</title>
        <authorList>
            <consortium name="The Broad Institute Genomics Platform"/>
            <consortium name="The Broad Institute Genome Sequencing Center for Infectious Disease"/>
            <person name="Wu L."/>
            <person name="Ma J."/>
        </authorList>
    </citation>
    <scope>NUCLEOTIDE SEQUENCE [LARGE SCALE GENOMIC DNA]</scope>
    <source>
        <strain evidence="11 12">JCM 12696</strain>
    </source>
</reference>
<evidence type="ECO:0000256" key="8">
    <source>
        <dbReference type="SAM" id="MobiDB-lite"/>
    </source>
</evidence>
<accession>A0ABN1V0S7</accession>
<evidence type="ECO:0000256" key="5">
    <source>
        <dbReference type="ARBA" id="ARBA00022889"/>
    </source>
</evidence>
<feature type="region of interest" description="Disordered" evidence="8">
    <location>
        <begin position="78"/>
        <end position="108"/>
    </location>
</feature>
<keyword evidence="5" id="KW-0130">Cell adhesion</keyword>
<sequence length="108" mass="11089">MKCTKIAAATAGLVLALGAASPAMADAESEAVVANSPGVLSGNNIAVPIHIPINICGNTIDIIALLNPSLGNVCINQDGEEEEKKGHHGQKKGHHGQEKGHHGPAYQR</sequence>
<evidence type="ECO:0000256" key="3">
    <source>
        <dbReference type="ARBA" id="ARBA00022525"/>
    </source>
</evidence>
<feature type="domain" description="Chaplin" evidence="10">
    <location>
        <begin position="36"/>
        <end position="76"/>
    </location>
</feature>
<evidence type="ECO:0000256" key="1">
    <source>
        <dbReference type="ARBA" id="ARBA00004191"/>
    </source>
</evidence>
<keyword evidence="3" id="KW-0964">Secreted</keyword>
<keyword evidence="2" id="KW-0134">Cell wall</keyword>
<evidence type="ECO:0000259" key="10">
    <source>
        <dbReference type="PROSITE" id="PS51884"/>
    </source>
</evidence>
<evidence type="ECO:0000256" key="2">
    <source>
        <dbReference type="ARBA" id="ARBA00022512"/>
    </source>
</evidence>
<gene>
    <name evidence="11" type="ORF">GCM10009654_51690</name>
</gene>
<name>A0ABN1V0S7_9ACTN</name>
<evidence type="ECO:0000256" key="7">
    <source>
        <dbReference type="PROSITE-ProRule" id="PRU01232"/>
    </source>
</evidence>